<reference evidence="12 13" key="1">
    <citation type="submission" date="2019-07" db="EMBL/GenBank/DDBJ databases">
        <title>Draft genome assembly of a fouling barnacle, Amphibalanus amphitrite (Darwin, 1854): The first reference genome for Thecostraca.</title>
        <authorList>
            <person name="Kim W."/>
        </authorList>
    </citation>
    <scope>NUCLEOTIDE SEQUENCE [LARGE SCALE GENOMIC DNA]</scope>
    <source>
        <strain evidence="12">SNU_AA5</strain>
        <tissue evidence="12">Soma without cirri and trophi</tissue>
    </source>
</reference>
<evidence type="ECO:0000256" key="4">
    <source>
        <dbReference type="ARBA" id="ARBA00022692"/>
    </source>
</evidence>
<keyword evidence="5 8" id="KW-1133">Transmembrane helix</keyword>
<organism evidence="12 13">
    <name type="scientific">Amphibalanus amphitrite</name>
    <name type="common">Striped barnacle</name>
    <name type="synonym">Balanus amphitrite</name>
    <dbReference type="NCBI Taxonomy" id="1232801"/>
    <lineage>
        <taxon>Eukaryota</taxon>
        <taxon>Metazoa</taxon>
        <taxon>Ecdysozoa</taxon>
        <taxon>Arthropoda</taxon>
        <taxon>Crustacea</taxon>
        <taxon>Multicrustacea</taxon>
        <taxon>Cirripedia</taxon>
        <taxon>Thoracica</taxon>
        <taxon>Thoracicalcarea</taxon>
        <taxon>Balanomorpha</taxon>
        <taxon>Balanoidea</taxon>
        <taxon>Balanidae</taxon>
        <taxon>Amphibalaninae</taxon>
        <taxon>Amphibalanus</taxon>
    </lineage>
</organism>
<dbReference type="Pfam" id="PF16178">
    <property type="entry name" value="Anoct_dimer"/>
    <property type="match status" value="1"/>
</dbReference>
<dbReference type="PANTHER" id="PTHR12308:SF83">
    <property type="entry name" value="ANOCTAMIN"/>
    <property type="match status" value="1"/>
</dbReference>
<evidence type="ECO:0000256" key="2">
    <source>
        <dbReference type="ARBA" id="ARBA00009671"/>
    </source>
</evidence>
<evidence type="ECO:0000259" key="11">
    <source>
        <dbReference type="Pfam" id="PF16178"/>
    </source>
</evidence>
<keyword evidence="4 8" id="KW-0812">Transmembrane</keyword>
<proteinExistence type="inferred from homology"/>
<feature type="transmembrane region" description="Helical" evidence="8">
    <location>
        <begin position="361"/>
        <end position="383"/>
    </location>
</feature>
<name>A0A6A4VEX6_AMPAM</name>
<keyword evidence="13" id="KW-1185">Reference proteome</keyword>
<feature type="domain" description="Anoctamin transmembrane" evidence="10">
    <location>
        <begin position="272"/>
        <end position="847"/>
    </location>
</feature>
<sequence>MASGDDSTAPIAADEADDVELNDLGAGNGDSRPKQKYLPDQYFKDGTSKIDFVLVRTCIREDSDDGIDHELRQKIYEENLRKEGLHLEEEKIDENSPLTFVKIHTPWEVLQRYAEILKVRMPMKEPAGLNTDEDFIKKVPVIREITDLVDIVDKGMFGVNPRKFPPKNKYLTGVYSRDREYLFDMSEDFFTPAVRARVVSFILKRKWFVHQTTTQEPKMDFGIDKLLADGTYMASYAPHEGDFRRLGNARALLYYEWANLRKFYRHQPLDYVEDYFGVKIGMYFAWLGFYTYALIPPAIVGIICFLYGVITIYDDVPTNDICADEGTWMCPICDVFCGYWRLNETCVHSRVTYLIDNPSTLFFAIFMSFWGKRAFAALFLEFWKRYSAEITHRWDLTGFDVKEEHPRPEYLTKLKDLRQEVNVVTKQLEPHVSFWKMRFPRIMISVSVILLLITVAIAIIVGVVLYRLSVLASLAYFKDDYVSSYAMLFTNATAATINLVIVLLLNQVYDRLAEYLTDLELPRTQSEYDDSLTLKIYLLQFINYYASIFYIAFFKGRFHGYPGDYNRIAGFRQEECGPGGCLLELTMQLGIIMVGKQALLTVWEMVLPKLFTWLGDLGKMLTQSKDEERVLPQWAADFKLLDWGPQSLFWEYLEMVIQFGFVTIFVASFPLAPLFAIINNVLEMRLDARKLLVFYRRPVGQRVRDIGIWYRILNTIGKLAVLSNACIIGFTSNFIPRLVYSMRVSEDGTLKGYMNHSLSVFRVADFPEKYRPVVDNDTNIETCRYIDYRLGPDAEDKYAPDVLYWHVLAARLIFVLIFENVVYVVMQLICWITPDVPRKLKERIQQENYLVQEMIVEMELYRSRGEDPSNLGCTLLQRLIGDPEQLKPFAQRSMLMSHPTRRRSQPSDGSSSQQPDRIADIETEVRT</sequence>
<dbReference type="InterPro" id="IPR032394">
    <property type="entry name" value="Anoct_dimer"/>
</dbReference>
<feature type="transmembrane region" description="Helical" evidence="8">
    <location>
        <begin position="712"/>
        <end position="735"/>
    </location>
</feature>
<feature type="region of interest" description="Disordered" evidence="9">
    <location>
        <begin position="891"/>
        <end position="927"/>
    </location>
</feature>
<dbReference type="Pfam" id="PF04547">
    <property type="entry name" value="Anoctamin"/>
    <property type="match status" value="1"/>
</dbReference>
<dbReference type="GO" id="GO:0046983">
    <property type="term" value="F:protein dimerization activity"/>
    <property type="evidence" value="ECO:0007669"/>
    <property type="project" value="InterPro"/>
</dbReference>
<dbReference type="AlphaFoldDB" id="A0A6A4VEX6"/>
<evidence type="ECO:0000256" key="6">
    <source>
        <dbReference type="ARBA" id="ARBA00023136"/>
    </source>
</evidence>
<evidence type="ECO:0000313" key="12">
    <source>
        <dbReference type="EMBL" id="KAF0291689.1"/>
    </source>
</evidence>
<feature type="transmembrane region" description="Helical" evidence="8">
    <location>
        <begin position="485"/>
        <end position="505"/>
    </location>
</feature>
<dbReference type="GO" id="GO:0005254">
    <property type="term" value="F:chloride channel activity"/>
    <property type="evidence" value="ECO:0007669"/>
    <property type="project" value="TreeGrafter"/>
</dbReference>
<feature type="compositionally biased region" description="Low complexity" evidence="9">
    <location>
        <begin position="906"/>
        <end position="916"/>
    </location>
</feature>
<evidence type="ECO:0000256" key="9">
    <source>
        <dbReference type="SAM" id="MobiDB-lite"/>
    </source>
</evidence>
<dbReference type="Proteomes" id="UP000440578">
    <property type="component" value="Unassembled WGS sequence"/>
</dbReference>
<keyword evidence="7" id="KW-0325">Glycoprotein</keyword>
<feature type="transmembrane region" description="Helical" evidence="8">
    <location>
        <begin position="289"/>
        <end position="310"/>
    </location>
</feature>
<comment type="caution">
    <text evidence="12">The sequence shown here is derived from an EMBL/GenBank/DDBJ whole genome shotgun (WGS) entry which is preliminary data.</text>
</comment>
<protein>
    <recommendedName>
        <fullName evidence="8">Anoctamin</fullName>
    </recommendedName>
</protein>
<evidence type="ECO:0000313" key="13">
    <source>
        <dbReference type="Proteomes" id="UP000440578"/>
    </source>
</evidence>
<keyword evidence="6 8" id="KW-0472">Membrane</keyword>
<gene>
    <name evidence="12" type="primary">Ano1_1</name>
    <name evidence="12" type="ORF">FJT64_010264</name>
</gene>
<dbReference type="InterPro" id="IPR049452">
    <property type="entry name" value="Anoctamin_TM"/>
</dbReference>
<feature type="region of interest" description="Disordered" evidence="9">
    <location>
        <begin position="1"/>
        <end position="38"/>
    </location>
</feature>
<keyword evidence="3" id="KW-1003">Cell membrane</keyword>
<feature type="compositionally biased region" description="Basic and acidic residues" evidence="9">
    <location>
        <begin position="917"/>
        <end position="927"/>
    </location>
</feature>
<evidence type="ECO:0000256" key="3">
    <source>
        <dbReference type="ARBA" id="ARBA00022475"/>
    </source>
</evidence>
<feature type="transmembrane region" description="Helical" evidence="8">
    <location>
        <begin position="655"/>
        <end position="682"/>
    </location>
</feature>
<evidence type="ECO:0000256" key="8">
    <source>
        <dbReference type="RuleBase" id="RU280814"/>
    </source>
</evidence>
<feature type="domain" description="Anoctamin dimerisation" evidence="11">
    <location>
        <begin position="42"/>
        <end position="269"/>
    </location>
</feature>
<feature type="transmembrane region" description="Helical" evidence="8">
    <location>
        <begin position="536"/>
        <end position="554"/>
    </location>
</feature>
<evidence type="ECO:0000256" key="1">
    <source>
        <dbReference type="ARBA" id="ARBA00004651"/>
    </source>
</evidence>
<dbReference type="PANTHER" id="PTHR12308">
    <property type="entry name" value="ANOCTAMIN"/>
    <property type="match status" value="1"/>
</dbReference>
<dbReference type="InterPro" id="IPR007632">
    <property type="entry name" value="Anoctamin"/>
</dbReference>
<dbReference type="OrthoDB" id="296386at2759"/>
<dbReference type="EMBL" id="VIIS01001862">
    <property type="protein sequence ID" value="KAF0291689.1"/>
    <property type="molecule type" value="Genomic_DNA"/>
</dbReference>
<comment type="similarity">
    <text evidence="2 8">Belongs to the anoctamin family.</text>
</comment>
<feature type="transmembrane region" description="Helical" evidence="8">
    <location>
        <begin position="442"/>
        <end position="465"/>
    </location>
</feature>
<evidence type="ECO:0000256" key="5">
    <source>
        <dbReference type="ARBA" id="ARBA00022989"/>
    </source>
</evidence>
<feature type="transmembrane region" description="Helical" evidence="8">
    <location>
        <begin position="808"/>
        <end position="833"/>
    </location>
</feature>
<comment type="subcellular location">
    <subcellularLocation>
        <location evidence="1">Cell membrane</location>
        <topology evidence="1">Multi-pass membrane protein</topology>
    </subcellularLocation>
    <subcellularLocation>
        <location evidence="8">Membrane</location>
        <topology evidence="8">Multi-pass membrane protein</topology>
    </subcellularLocation>
</comment>
<evidence type="ECO:0000259" key="10">
    <source>
        <dbReference type="Pfam" id="PF04547"/>
    </source>
</evidence>
<evidence type="ECO:0000256" key="7">
    <source>
        <dbReference type="ARBA" id="ARBA00023180"/>
    </source>
</evidence>
<dbReference type="GO" id="GO:0005886">
    <property type="term" value="C:plasma membrane"/>
    <property type="evidence" value="ECO:0007669"/>
    <property type="project" value="UniProtKB-SubCell"/>
</dbReference>
<accession>A0A6A4VEX6</accession>